<sequence length="162" mass="18470">MELCCCCVIGSLMFPFIDSAFAPIYMSIHLRGVPLEYMTPALVVRMGSLIGIVTVVDRATSTQQNLSYMRIRVKVSISQPLIPGVYLRMEQGNLAWVQFGYERVFKFCYQCGCIGHQEYRCPHSYEEATDMIHRRIHATRTDPKSNFWVTPELDLYSDGGSP</sequence>
<keyword evidence="2" id="KW-1185">Reference proteome</keyword>
<proteinExistence type="predicted"/>
<protein>
    <submittedName>
        <fullName evidence="1">Uncharacterized protein</fullName>
    </submittedName>
</protein>
<evidence type="ECO:0000313" key="1">
    <source>
        <dbReference type="EMBL" id="KAH7854975.1"/>
    </source>
</evidence>
<reference evidence="1 2" key="1">
    <citation type="journal article" date="2021" name="Hortic Res">
        <title>High-quality reference genome and annotation aids understanding of berry development for evergreen blueberry (Vaccinium darrowii).</title>
        <authorList>
            <person name="Yu J."/>
            <person name="Hulse-Kemp A.M."/>
            <person name="Babiker E."/>
            <person name="Staton M."/>
        </authorList>
    </citation>
    <scope>NUCLEOTIDE SEQUENCE [LARGE SCALE GENOMIC DNA]</scope>
    <source>
        <strain evidence="2">cv. NJ 8807/NJ 8810</strain>
        <tissue evidence="1">Young leaf</tissue>
    </source>
</reference>
<dbReference type="EMBL" id="CM037161">
    <property type="protein sequence ID" value="KAH7854975.1"/>
    <property type="molecule type" value="Genomic_DNA"/>
</dbReference>
<accession>A0ACB7YNA5</accession>
<gene>
    <name evidence="1" type="ORF">Vadar_019767</name>
</gene>
<dbReference type="Proteomes" id="UP000828048">
    <property type="component" value="Chromosome 11"/>
</dbReference>
<organism evidence="1 2">
    <name type="scientific">Vaccinium darrowii</name>
    <dbReference type="NCBI Taxonomy" id="229202"/>
    <lineage>
        <taxon>Eukaryota</taxon>
        <taxon>Viridiplantae</taxon>
        <taxon>Streptophyta</taxon>
        <taxon>Embryophyta</taxon>
        <taxon>Tracheophyta</taxon>
        <taxon>Spermatophyta</taxon>
        <taxon>Magnoliopsida</taxon>
        <taxon>eudicotyledons</taxon>
        <taxon>Gunneridae</taxon>
        <taxon>Pentapetalae</taxon>
        <taxon>asterids</taxon>
        <taxon>Ericales</taxon>
        <taxon>Ericaceae</taxon>
        <taxon>Vaccinioideae</taxon>
        <taxon>Vaccinieae</taxon>
        <taxon>Vaccinium</taxon>
    </lineage>
</organism>
<name>A0ACB7YNA5_9ERIC</name>
<comment type="caution">
    <text evidence="1">The sequence shown here is derived from an EMBL/GenBank/DDBJ whole genome shotgun (WGS) entry which is preliminary data.</text>
</comment>
<evidence type="ECO:0000313" key="2">
    <source>
        <dbReference type="Proteomes" id="UP000828048"/>
    </source>
</evidence>